<dbReference type="NCBIfam" id="TIGR00099">
    <property type="entry name" value="Cof-subfamily"/>
    <property type="match status" value="1"/>
</dbReference>
<dbReference type="SFLD" id="SFLDG01140">
    <property type="entry name" value="C2.B:_Phosphomannomutase_and_P"/>
    <property type="match status" value="1"/>
</dbReference>
<proteinExistence type="predicted"/>
<dbReference type="EMBL" id="PYLO01000001">
    <property type="protein sequence ID" value="PST38438.1"/>
    <property type="molecule type" value="Genomic_DNA"/>
</dbReference>
<dbReference type="PANTHER" id="PTHR10000:SF25">
    <property type="entry name" value="PHOSPHATASE YKRA-RELATED"/>
    <property type="match status" value="1"/>
</dbReference>
<dbReference type="Gene3D" id="3.40.50.1000">
    <property type="entry name" value="HAD superfamily/HAD-like"/>
    <property type="match status" value="1"/>
</dbReference>
<protein>
    <submittedName>
        <fullName evidence="1">Hydrolase</fullName>
    </submittedName>
</protein>
<dbReference type="Pfam" id="PF08282">
    <property type="entry name" value="Hydrolase_3"/>
    <property type="match status" value="1"/>
</dbReference>
<dbReference type="GO" id="GO:0000287">
    <property type="term" value="F:magnesium ion binding"/>
    <property type="evidence" value="ECO:0007669"/>
    <property type="project" value="TreeGrafter"/>
</dbReference>
<reference evidence="1 2" key="1">
    <citation type="submission" date="2018-03" db="EMBL/GenBank/DDBJ databases">
        <title>Lachnoclostridium SNUG30386 gen.nov., sp.nov., isolated from human faeces.</title>
        <authorList>
            <person name="Seo B."/>
            <person name="Jeon K."/>
            <person name="Ko G."/>
        </authorList>
    </citation>
    <scope>NUCLEOTIDE SEQUENCE [LARGE SCALE GENOMIC DNA]</scope>
    <source>
        <strain evidence="1 2">SNUG30386</strain>
    </source>
</reference>
<name>A0A2T3FT30_9CLOT</name>
<accession>A0A2T3FT30</accession>
<dbReference type="Gene3D" id="3.30.1240.10">
    <property type="match status" value="1"/>
</dbReference>
<dbReference type="PANTHER" id="PTHR10000">
    <property type="entry name" value="PHOSPHOSERINE PHOSPHATASE"/>
    <property type="match status" value="1"/>
</dbReference>
<gene>
    <name evidence="1" type="ORF">C7U56_00285</name>
</gene>
<dbReference type="AlphaFoldDB" id="A0A2T3FT30"/>
<keyword evidence="2" id="KW-1185">Reference proteome</keyword>
<dbReference type="SFLD" id="SFLDS00003">
    <property type="entry name" value="Haloacid_Dehalogenase"/>
    <property type="match status" value="1"/>
</dbReference>
<dbReference type="GO" id="GO:0016791">
    <property type="term" value="F:phosphatase activity"/>
    <property type="evidence" value="ECO:0007669"/>
    <property type="project" value="TreeGrafter"/>
</dbReference>
<comment type="caution">
    <text evidence="1">The sequence shown here is derived from an EMBL/GenBank/DDBJ whole genome shotgun (WGS) entry which is preliminary data.</text>
</comment>
<dbReference type="InterPro" id="IPR000150">
    <property type="entry name" value="Cof"/>
</dbReference>
<sequence>MISFDLDMTLLDHRTDQITPSALEAIEKLRPKHRIVLATGRDMDNYYSTSYRDIVRPDAIVHMNGTKITVGDKLLFEHIFDPKLLRRVLSFCDEKGFGIGMTVGDEDYYIHPEIIAANDIRFWGSCGRQFQDPWKMLTMPVRTLAFVGSREQVKEMEREFPTLKLPMFASGHGADVVEKGNSKADGLRRLAVYFGEKEDLSDTVAFGDSMNDIEVVQEAGIGVAMGNAVDALKKVADYVTAPIGEDGIYKACEHLHLF</sequence>
<dbReference type="GO" id="GO:0005829">
    <property type="term" value="C:cytosol"/>
    <property type="evidence" value="ECO:0007669"/>
    <property type="project" value="TreeGrafter"/>
</dbReference>
<evidence type="ECO:0000313" key="1">
    <source>
        <dbReference type="EMBL" id="PST38438.1"/>
    </source>
</evidence>
<dbReference type="Proteomes" id="UP000241048">
    <property type="component" value="Unassembled WGS sequence"/>
</dbReference>
<dbReference type="InterPro" id="IPR023214">
    <property type="entry name" value="HAD_sf"/>
</dbReference>
<organism evidence="1 2">
    <name type="scientific">Clostridium fessum</name>
    <dbReference type="NCBI Taxonomy" id="2126740"/>
    <lineage>
        <taxon>Bacteria</taxon>
        <taxon>Bacillati</taxon>
        <taxon>Bacillota</taxon>
        <taxon>Clostridia</taxon>
        <taxon>Eubacteriales</taxon>
        <taxon>Clostridiaceae</taxon>
        <taxon>Clostridium</taxon>
    </lineage>
</organism>
<dbReference type="PRINTS" id="PR00119">
    <property type="entry name" value="CATATPASE"/>
</dbReference>
<dbReference type="InterPro" id="IPR036412">
    <property type="entry name" value="HAD-like_sf"/>
</dbReference>
<dbReference type="RefSeq" id="WP_106999715.1">
    <property type="nucleotide sequence ID" value="NZ_PYLO01000001.1"/>
</dbReference>
<evidence type="ECO:0000313" key="2">
    <source>
        <dbReference type="Proteomes" id="UP000241048"/>
    </source>
</evidence>
<keyword evidence="1" id="KW-0378">Hydrolase</keyword>
<dbReference type="SUPFAM" id="SSF56784">
    <property type="entry name" value="HAD-like"/>
    <property type="match status" value="1"/>
</dbReference>